<evidence type="ECO:0000313" key="3">
    <source>
        <dbReference type="Proteomes" id="UP000199034"/>
    </source>
</evidence>
<sequence>MVLGIAVVTVLTVLVLLLLRLTGVERADAGTVIPAAGDVDGRTVTVQVPVGAIELTVGDSVESVSADASSDGEDHAAPRSGGLVPVRISFDARSAPAGLLGVLGGTPLPTSLTLVAGDERHELPAPYAVSGPGTTSGTARSYYVAVDDADGTRLEVTYDGVAQSVDVDSGELDPGRAAALYDVPDQIPSADCPATGWEPAGTQLRLTCSTAGPQLTAYDPELGWAEDGRAWLVAGLDLSLQAVQLPVDGTPVAYLPRGAAEVELTLDGEAAARTVRADASGGLGVWDVPAGSSGALTVSVTQGLEKADDGASGPRDRSVTLTRTLG</sequence>
<evidence type="ECO:0000313" key="2">
    <source>
        <dbReference type="EMBL" id="SDC60774.1"/>
    </source>
</evidence>
<reference evidence="2 3" key="1">
    <citation type="submission" date="2016-10" db="EMBL/GenBank/DDBJ databases">
        <authorList>
            <person name="de Groot N.N."/>
        </authorList>
    </citation>
    <scope>NUCLEOTIDE SEQUENCE [LARGE SCALE GENOMIC DNA]</scope>
    <source>
        <strain evidence="2 3">CGMCC 4.6858</strain>
    </source>
</reference>
<proteinExistence type="predicted"/>
<feature type="compositionally biased region" description="Basic and acidic residues" evidence="1">
    <location>
        <begin position="305"/>
        <end position="318"/>
    </location>
</feature>
<dbReference type="STRING" id="1045774.SAMN05421872_10381"/>
<protein>
    <submittedName>
        <fullName evidence="2">Uncharacterized protein</fullName>
    </submittedName>
</protein>
<organism evidence="2 3">
    <name type="scientific">Nocardioides lianchengensis</name>
    <dbReference type="NCBI Taxonomy" id="1045774"/>
    <lineage>
        <taxon>Bacteria</taxon>
        <taxon>Bacillati</taxon>
        <taxon>Actinomycetota</taxon>
        <taxon>Actinomycetes</taxon>
        <taxon>Propionibacteriales</taxon>
        <taxon>Nocardioidaceae</taxon>
        <taxon>Nocardioides</taxon>
    </lineage>
</organism>
<dbReference type="Proteomes" id="UP000199034">
    <property type="component" value="Unassembled WGS sequence"/>
</dbReference>
<dbReference type="AlphaFoldDB" id="A0A1G6MZW9"/>
<name>A0A1G6MZW9_9ACTN</name>
<accession>A0A1G6MZW9</accession>
<keyword evidence="3" id="KW-1185">Reference proteome</keyword>
<dbReference type="EMBL" id="FMZM01000003">
    <property type="protein sequence ID" value="SDC60774.1"/>
    <property type="molecule type" value="Genomic_DNA"/>
</dbReference>
<evidence type="ECO:0000256" key="1">
    <source>
        <dbReference type="SAM" id="MobiDB-lite"/>
    </source>
</evidence>
<feature type="region of interest" description="Disordered" evidence="1">
    <location>
        <begin position="304"/>
        <end position="326"/>
    </location>
</feature>
<gene>
    <name evidence="2" type="ORF">SAMN05421872_10381</name>
</gene>